<sequence>MSDNTNNFLPLRTAVFCLLFVSLLLIHEAKGQNIKRQAPDVAGFNEAKPWVLWYWMEASVSKAGIRADLVAMKQQGIAGAYLVCIKGKPDSLLIDPPVVQLTPIWWQMVKYAFTIADSLGLKLGMHIGDGFATSGGPWITPDLSMQRIVWSDTSITGGKTVQLTLPKSKDIKAGYYQDIAVYAFPAQKGAEGAPEQVKPVVTSSVKGQDPGVLINADNTINFSSKEPCWIDFAYKEPFTCRTIEIRTKGITFQAKRLRIFISDNGRDYRFYTQLEPARSGWQDYSLPVYYSIAAVSSKYFRFVYDPAGTEPGSEDLDDAKWSPSLKLTGLILSSRARIPHFLGKSGAIWRIAKRADTALIPDRDCITVDSVINITSFLQSDGKLKWRPPPGKWTILRMGHSSTGSINSTAGGAKGLESDKFNPKAVKLQYDSWFGQAIKKLGPELAGNVLRVFYMDSWECGSQNWSPVFRQEFLKRRGYDPIQYLPVMAGYPIGSASLSEKFLYDVRLTISELLNENYFGTLQQLAHQGGYQIAAEATAPVMVGDGMRHFDKVDFPMGEFWLRSPTHDKPNDILDAISGAHIYGKSVVQSEAFTELRNKWDEYPGMLKALQDHHYAMGINRLVFHVFGENPWLDRAPGMTLGGVGLYFQRNQTWWPMVRGWMDYTRRTQALLQQGTPVTDIAVFNGMEIPSRSVLPDRLIKTLPGLFGAGRILAEKSRLENKGNPLQHIPEKVTSSAGITTAKDWVDPLNGYKYDAVNADALVRLAHMNAQGGVLFGGDNSYSVLIVPDLEKMDPDSPFMTLDVARALLRLTRAGATLIMDRYPRYLSGLEAKGRSVDSLHKVIEELLGSASFFKAHRDKDYIRSVGKGRVFLGDYGQPDLSLLDISKDFKATDATGRQTKGIAWNHRKINPQMIGERLASANPDVPDLKKLGVSDIYFVSNQSTEEKLISVSLRVSGKRPLLYNAVTGTLTNASEWSTNKQRTELTLRLPVSGSLFILLKDVDNEKNASGKAESVTGLSNDPSGVQDLKGPWQVQFDPAYGGPVRPVAFDTLYDWRTSILDSIRYYSGIASYKMRFNWSSGKAISGAVNQRILLDLGQVQNIASVLLNGKDCGVAWTMPYQLDITKNLKEGENILEIKVANTWANRILRDEALPVNERQTWTTCPFNLQGDTLLSAGLLGPVQLIPVNKDRAVDN</sequence>
<dbReference type="InterPro" id="IPR054593">
    <property type="entry name" value="Beta-mannosidase-like_N2"/>
</dbReference>
<dbReference type="OrthoDB" id="9761519at2"/>
<evidence type="ECO:0000259" key="3">
    <source>
        <dbReference type="Pfam" id="PF22666"/>
    </source>
</evidence>
<dbReference type="InterPro" id="IPR008979">
    <property type="entry name" value="Galactose-bd-like_sf"/>
</dbReference>
<dbReference type="Pfam" id="PF17132">
    <property type="entry name" value="Glyco_hydro_106"/>
    <property type="match status" value="2"/>
</dbReference>
<feature type="domain" description="Beta-mannosidase-like galactose-binding" evidence="3">
    <location>
        <begin position="1073"/>
        <end position="1155"/>
    </location>
</feature>
<dbReference type="Proteomes" id="UP000199041">
    <property type="component" value="Unassembled WGS sequence"/>
</dbReference>
<evidence type="ECO:0000313" key="5">
    <source>
        <dbReference type="Proteomes" id="UP000199041"/>
    </source>
</evidence>
<dbReference type="PANTHER" id="PTHR43817:SF1">
    <property type="entry name" value="HYDROLASE, FAMILY 43, PUTATIVE (AFU_ORTHOLOGUE AFUA_3G01660)-RELATED"/>
    <property type="match status" value="1"/>
</dbReference>
<reference evidence="4 5" key="1">
    <citation type="submission" date="2016-10" db="EMBL/GenBank/DDBJ databases">
        <authorList>
            <person name="de Groot N.N."/>
        </authorList>
    </citation>
    <scope>NUCLEOTIDE SEQUENCE [LARGE SCALE GENOMIC DNA]</scope>
    <source>
        <strain evidence="4 5">Vu-144</strain>
    </source>
</reference>
<evidence type="ECO:0000256" key="2">
    <source>
        <dbReference type="ARBA" id="ARBA00022801"/>
    </source>
</evidence>
<dbReference type="Gene3D" id="2.60.120.260">
    <property type="entry name" value="Galactose-binding domain-like"/>
    <property type="match status" value="1"/>
</dbReference>
<evidence type="ECO:0000256" key="1">
    <source>
        <dbReference type="ARBA" id="ARBA00022729"/>
    </source>
</evidence>
<protein>
    <submittedName>
        <fullName evidence="4">Alpha-L-rhamnosidase</fullName>
    </submittedName>
</protein>
<keyword evidence="5" id="KW-1185">Reference proteome</keyword>
<gene>
    <name evidence="4" type="ORF">SAMN05192529_104116</name>
</gene>
<dbReference type="RefSeq" id="WP_091394618.1">
    <property type="nucleotide sequence ID" value="NZ_FNQY01000004.1"/>
</dbReference>
<keyword evidence="1" id="KW-0732">Signal</keyword>
<dbReference type="NCBIfam" id="NF045579">
    <property type="entry name" value="rhamnoside_JR"/>
    <property type="match status" value="1"/>
</dbReference>
<organism evidence="4 5">
    <name type="scientific">Arachidicoccus rhizosphaerae</name>
    <dbReference type="NCBI Taxonomy" id="551991"/>
    <lineage>
        <taxon>Bacteria</taxon>
        <taxon>Pseudomonadati</taxon>
        <taxon>Bacteroidota</taxon>
        <taxon>Chitinophagia</taxon>
        <taxon>Chitinophagales</taxon>
        <taxon>Chitinophagaceae</taxon>
        <taxon>Arachidicoccus</taxon>
    </lineage>
</organism>
<dbReference type="GO" id="GO:0004553">
    <property type="term" value="F:hydrolase activity, hydrolyzing O-glycosyl compounds"/>
    <property type="evidence" value="ECO:0007669"/>
    <property type="project" value="UniProtKB-ARBA"/>
</dbReference>
<evidence type="ECO:0000313" key="4">
    <source>
        <dbReference type="EMBL" id="SDZ92679.1"/>
    </source>
</evidence>
<dbReference type="AlphaFoldDB" id="A0A1H3WZW3"/>
<dbReference type="STRING" id="551991.SAMN05192529_104116"/>
<proteinExistence type="predicted"/>
<accession>A0A1H3WZW3</accession>
<name>A0A1H3WZW3_9BACT</name>
<dbReference type="Pfam" id="PF22666">
    <property type="entry name" value="Glyco_hydro_2_N2"/>
    <property type="match status" value="1"/>
</dbReference>
<dbReference type="EMBL" id="FNQY01000004">
    <property type="protein sequence ID" value="SDZ92679.1"/>
    <property type="molecule type" value="Genomic_DNA"/>
</dbReference>
<dbReference type="PANTHER" id="PTHR43817">
    <property type="entry name" value="GLYCOSYL HYDROLASE"/>
    <property type="match status" value="1"/>
</dbReference>
<keyword evidence="2" id="KW-0378">Hydrolase</keyword>
<dbReference type="SUPFAM" id="SSF49785">
    <property type="entry name" value="Galactose-binding domain-like"/>
    <property type="match status" value="1"/>
</dbReference>